<evidence type="ECO:0000313" key="2">
    <source>
        <dbReference type="EMBL" id="EYU25954.1"/>
    </source>
</evidence>
<dbReference type="EMBL" id="KI631864">
    <property type="protein sequence ID" value="EYU25954.1"/>
    <property type="molecule type" value="Genomic_DNA"/>
</dbReference>
<accession>A0A022QEE4</accession>
<evidence type="ECO:0000313" key="3">
    <source>
        <dbReference type="Proteomes" id="UP000030748"/>
    </source>
</evidence>
<dbReference type="Proteomes" id="UP000030748">
    <property type="component" value="Unassembled WGS sequence"/>
</dbReference>
<dbReference type="InterPro" id="IPR044216">
    <property type="entry name" value="WDL7"/>
</dbReference>
<dbReference type="STRING" id="4155.A0A022QEE4"/>
<feature type="non-terminal residue" evidence="2">
    <location>
        <position position="202"/>
    </location>
</feature>
<keyword evidence="3" id="KW-1185">Reference proteome</keyword>
<reference evidence="2 3" key="1">
    <citation type="journal article" date="2013" name="Proc. Natl. Acad. Sci. U.S.A.">
        <title>Fine-scale variation in meiotic recombination in Mimulus inferred from population shotgun sequencing.</title>
        <authorList>
            <person name="Hellsten U."/>
            <person name="Wright K.M."/>
            <person name="Jenkins J."/>
            <person name="Shu S."/>
            <person name="Yuan Y."/>
            <person name="Wessler S.R."/>
            <person name="Schmutz J."/>
            <person name="Willis J.H."/>
            <person name="Rokhsar D.S."/>
        </authorList>
    </citation>
    <scope>NUCLEOTIDE SEQUENCE [LARGE SCALE GENOMIC DNA]</scope>
    <source>
        <strain evidence="3">cv. DUN x IM62</strain>
    </source>
</reference>
<organism evidence="2 3">
    <name type="scientific">Erythranthe guttata</name>
    <name type="common">Yellow monkey flower</name>
    <name type="synonym">Mimulus guttatus</name>
    <dbReference type="NCBI Taxonomy" id="4155"/>
    <lineage>
        <taxon>Eukaryota</taxon>
        <taxon>Viridiplantae</taxon>
        <taxon>Streptophyta</taxon>
        <taxon>Embryophyta</taxon>
        <taxon>Tracheophyta</taxon>
        <taxon>Spermatophyta</taxon>
        <taxon>Magnoliopsida</taxon>
        <taxon>eudicotyledons</taxon>
        <taxon>Gunneridae</taxon>
        <taxon>Pentapetalae</taxon>
        <taxon>asterids</taxon>
        <taxon>lamiids</taxon>
        <taxon>Lamiales</taxon>
        <taxon>Phrymaceae</taxon>
        <taxon>Erythranthe</taxon>
    </lineage>
</organism>
<evidence type="ECO:0000256" key="1">
    <source>
        <dbReference type="SAM" id="MobiDB-lite"/>
    </source>
</evidence>
<sequence>MGESSPCLVRSFSQPSPTSSEEKKGNNPLQRALTTSISFGRFMSESLDWEKWSSFTQNRHLEEVERYSKPGSVAEKKAYFEAHFKRRRAAALLEQQIAEANHLSETNSENKVEDNINVVTEKNIKEEEEIQNNDPVFPVAQSGSCDENPVELTNHLENNEFVDDIVSKKVDTDDSATEKSASSSMKKIPSVKPIIMPVQLKN</sequence>
<name>A0A022QEE4_ERYGU</name>
<dbReference type="PANTHER" id="PTHR47067">
    <property type="entry name" value="TPX2 (TARGETING PROTEIN FOR XKLP2) PROTEIN FAMILY-RELATED"/>
    <property type="match status" value="1"/>
</dbReference>
<dbReference type="AlphaFoldDB" id="A0A022QEE4"/>
<proteinExistence type="predicted"/>
<dbReference type="eggNOG" id="ENOG502QUCW">
    <property type="taxonomic scope" value="Eukaryota"/>
</dbReference>
<evidence type="ECO:0008006" key="4">
    <source>
        <dbReference type="Google" id="ProtNLM"/>
    </source>
</evidence>
<feature type="region of interest" description="Disordered" evidence="1">
    <location>
        <begin position="1"/>
        <end position="31"/>
    </location>
</feature>
<gene>
    <name evidence="2" type="ORF">MIMGU_mgv1a020434mg</name>
</gene>
<protein>
    <recommendedName>
        <fullName evidence="4">TPX2 C-terminal domain-containing protein</fullName>
    </recommendedName>
</protein>
<dbReference type="PANTHER" id="PTHR47067:SF16">
    <property type="entry name" value="TPX2 (TARGETING PROTEIN FOR XKLP2) PROTEIN FAMILY"/>
    <property type="match status" value="1"/>
</dbReference>